<organism evidence="1 4">
    <name type="scientific">Staphylococcus devriesei</name>
    <dbReference type="NCBI Taxonomy" id="586733"/>
    <lineage>
        <taxon>Bacteria</taxon>
        <taxon>Bacillati</taxon>
        <taxon>Bacillota</taxon>
        <taxon>Bacilli</taxon>
        <taxon>Bacillales</taxon>
        <taxon>Staphylococcaceae</taxon>
        <taxon>Staphylococcus</taxon>
    </lineage>
</organism>
<dbReference type="EMBL" id="PYZI01000003">
    <property type="protein sequence ID" value="PTF14748.1"/>
    <property type="molecule type" value="Genomic_DNA"/>
</dbReference>
<evidence type="ECO:0000313" key="3">
    <source>
        <dbReference type="Proteomes" id="UP000242088"/>
    </source>
</evidence>
<reference evidence="3 4" key="1">
    <citation type="journal article" date="2016" name="Front. Microbiol.">
        <title>Comprehensive Phylogenetic Analysis of Bovine Non-aureus Staphylococci Species Based on Whole-Genome Sequencing.</title>
        <authorList>
            <person name="Naushad S."/>
            <person name="Barkema H.W."/>
            <person name="Luby C."/>
            <person name="Condas L.A."/>
            <person name="Nobrega D.B."/>
            <person name="Carson D.A."/>
            <person name="De Buck J."/>
        </authorList>
    </citation>
    <scope>NUCLEOTIDE SEQUENCE [LARGE SCALE GENOMIC DNA]</scope>
    <source>
        <strain evidence="2 3">SNUC 1409</strain>
        <strain evidence="1 4">SNUC 761</strain>
    </source>
</reference>
<reference evidence="2" key="3">
    <citation type="submission" date="2018-03" db="EMBL/GenBank/DDBJ databases">
        <authorList>
            <person name="Naushad S."/>
        </authorList>
    </citation>
    <scope>NUCLEOTIDE SEQUENCE</scope>
    <source>
        <strain evidence="2">SNUC 1409</strain>
    </source>
</reference>
<dbReference type="AlphaFoldDB" id="A0A2T4KYU5"/>
<comment type="caution">
    <text evidence="1">The sequence shown here is derived from an EMBL/GenBank/DDBJ whole genome shotgun (WGS) entry which is preliminary data.</text>
</comment>
<sequence>MNKIYKSINLEQLKMQIDKDNNINKPVAYDLIEELNFMKETMNELKNTVRTHGATYIFRQGEQEYLKESPAMKSYNTTVSKYNATLKQLLSLLPQEVEESDAFMDFVTNG</sequence>
<keyword evidence="3" id="KW-1185">Reference proteome</keyword>
<proteinExistence type="predicted"/>
<protein>
    <recommendedName>
        <fullName evidence="5">Phage protein</fullName>
    </recommendedName>
</protein>
<dbReference type="Proteomes" id="UP000242088">
    <property type="component" value="Unassembled WGS sequence"/>
</dbReference>
<evidence type="ECO:0000313" key="4">
    <source>
        <dbReference type="Proteomes" id="UP000242547"/>
    </source>
</evidence>
<evidence type="ECO:0008006" key="5">
    <source>
        <dbReference type="Google" id="ProtNLM"/>
    </source>
</evidence>
<accession>A0A2T4KYU5</accession>
<gene>
    <name evidence="1" type="ORF">BUY44_08890</name>
    <name evidence="2" type="ORF">BUY47_04855</name>
</gene>
<reference evidence="1" key="2">
    <citation type="submission" date="2018-03" db="EMBL/GenBank/DDBJ databases">
        <authorList>
            <person name="Keele B.F."/>
        </authorList>
    </citation>
    <scope>NUCLEOTIDE SEQUENCE</scope>
    <source>
        <strain evidence="1">SNUC 761</strain>
    </source>
</reference>
<evidence type="ECO:0000313" key="2">
    <source>
        <dbReference type="EMBL" id="PTF14748.1"/>
    </source>
</evidence>
<dbReference type="EMBL" id="PYZL01000065">
    <property type="protein sequence ID" value="PTE71867.1"/>
    <property type="molecule type" value="Genomic_DNA"/>
</dbReference>
<evidence type="ECO:0000313" key="1">
    <source>
        <dbReference type="EMBL" id="PTE71867.1"/>
    </source>
</evidence>
<dbReference type="Proteomes" id="UP000242547">
    <property type="component" value="Unassembled WGS sequence"/>
</dbReference>
<dbReference type="RefSeq" id="WP_107506255.1">
    <property type="nucleotide sequence ID" value="NZ_CP130489.1"/>
</dbReference>
<name>A0A2T4KYU5_9STAP</name>